<protein>
    <submittedName>
        <fullName evidence="1">Jg237 protein</fullName>
    </submittedName>
</protein>
<proteinExistence type="predicted"/>
<keyword evidence="2" id="KW-1185">Reference proteome</keyword>
<gene>
    <name evidence="1" type="primary">jg237</name>
    <name evidence="1" type="ORF">PAEG_LOCUS4324</name>
</gene>
<dbReference type="Proteomes" id="UP000838756">
    <property type="component" value="Unassembled WGS sequence"/>
</dbReference>
<sequence length="50" mass="6283">KERRNYLTPFRKDAWLRKVEAHRVRTRSVSDARENYKRMSERTSKLKRYL</sequence>
<dbReference type="AlphaFoldDB" id="A0A8S4QQC7"/>
<accession>A0A8S4QQC7</accession>
<name>A0A8S4QQC7_9NEOP</name>
<reference evidence="1" key="1">
    <citation type="submission" date="2022-03" db="EMBL/GenBank/DDBJ databases">
        <authorList>
            <person name="Lindestad O."/>
        </authorList>
    </citation>
    <scope>NUCLEOTIDE SEQUENCE</scope>
</reference>
<evidence type="ECO:0000313" key="2">
    <source>
        <dbReference type="Proteomes" id="UP000838756"/>
    </source>
</evidence>
<comment type="caution">
    <text evidence="1">The sequence shown here is derived from an EMBL/GenBank/DDBJ whole genome shotgun (WGS) entry which is preliminary data.</text>
</comment>
<organism evidence="1 2">
    <name type="scientific">Pararge aegeria aegeria</name>
    <dbReference type="NCBI Taxonomy" id="348720"/>
    <lineage>
        <taxon>Eukaryota</taxon>
        <taxon>Metazoa</taxon>
        <taxon>Ecdysozoa</taxon>
        <taxon>Arthropoda</taxon>
        <taxon>Hexapoda</taxon>
        <taxon>Insecta</taxon>
        <taxon>Pterygota</taxon>
        <taxon>Neoptera</taxon>
        <taxon>Endopterygota</taxon>
        <taxon>Lepidoptera</taxon>
        <taxon>Glossata</taxon>
        <taxon>Ditrysia</taxon>
        <taxon>Papilionoidea</taxon>
        <taxon>Nymphalidae</taxon>
        <taxon>Satyrinae</taxon>
        <taxon>Satyrini</taxon>
        <taxon>Parargina</taxon>
        <taxon>Pararge</taxon>
    </lineage>
</organism>
<dbReference type="EMBL" id="CAKXAJ010014726">
    <property type="protein sequence ID" value="CAH2216273.1"/>
    <property type="molecule type" value="Genomic_DNA"/>
</dbReference>
<feature type="non-terminal residue" evidence="1">
    <location>
        <position position="1"/>
    </location>
</feature>
<evidence type="ECO:0000313" key="1">
    <source>
        <dbReference type="EMBL" id="CAH2216273.1"/>
    </source>
</evidence>